<protein>
    <submittedName>
        <fullName evidence="2">Uncharacterized protein</fullName>
    </submittedName>
</protein>
<reference evidence="2" key="1">
    <citation type="submission" date="2014-11" db="EMBL/GenBank/DDBJ databases">
        <authorList>
            <person name="Amaro Gonzalez C."/>
        </authorList>
    </citation>
    <scope>NUCLEOTIDE SEQUENCE</scope>
</reference>
<dbReference type="EMBL" id="GBXM01040672">
    <property type="protein sequence ID" value="JAH67905.1"/>
    <property type="molecule type" value="Transcribed_RNA"/>
</dbReference>
<sequence>MHTTSMRVLGSHTCTQREEMSG</sequence>
<evidence type="ECO:0000256" key="1">
    <source>
        <dbReference type="SAM" id="MobiDB-lite"/>
    </source>
</evidence>
<feature type="region of interest" description="Disordered" evidence="1">
    <location>
        <begin position="1"/>
        <end position="22"/>
    </location>
</feature>
<name>A0A0E9URU3_ANGAN</name>
<accession>A0A0E9URU3</accession>
<evidence type="ECO:0000313" key="2">
    <source>
        <dbReference type="EMBL" id="JAH67905.1"/>
    </source>
</evidence>
<proteinExistence type="predicted"/>
<organism evidence="2">
    <name type="scientific">Anguilla anguilla</name>
    <name type="common">European freshwater eel</name>
    <name type="synonym">Muraena anguilla</name>
    <dbReference type="NCBI Taxonomy" id="7936"/>
    <lineage>
        <taxon>Eukaryota</taxon>
        <taxon>Metazoa</taxon>
        <taxon>Chordata</taxon>
        <taxon>Craniata</taxon>
        <taxon>Vertebrata</taxon>
        <taxon>Euteleostomi</taxon>
        <taxon>Actinopterygii</taxon>
        <taxon>Neopterygii</taxon>
        <taxon>Teleostei</taxon>
        <taxon>Anguilliformes</taxon>
        <taxon>Anguillidae</taxon>
        <taxon>Anguilla</taxon>
    </lineage>
</organism>
<dbReference type="AlphaFoldDB" id="A0A0E9URU3"/>
<reference evidence="2" key="2">
    <citation type="journal article" date="2015" name="Fish Shellfish Immunol.">
        <title>Early steps in the European eel (Anguilla anguilla)-Vibrio vulnificus interaction in the gills: Role of the RtxA13 toxin.</title>
        <authorList>
            <person name="Callol A."/>
            <person name="Pajuelo D."/>
            <person name="Ebbesson L."/>
            <person name="Teles M."/>
            <person name="MacKenzie S."/>
            <person name="Amaro C."/>
        </authorList>
    </citation>
    <scope>NUCLEOTIDE SEQUENCE</scope>
</reference>